<reference evidence="2 3" key="1">
    <citation type="submission" date="2016-07" db="EMBL/GenBank/DDBJ databases">
        <title>Draft genome of the white-rot fungus Obba rivulosa 3A-2.</title>
        <authorList>
            <consortium name="DOE Joint Genome Institute"/>
            <person name="Miettinen O."/>
            <person name="Riley R."/>
            <person name="Acob R."/>
            <person name="Barry K."/>
            <person name="Cullen D."/>
            <person name="De Vries R."/>
            <person name="Hainaut M."/>
            <person name="Hatakka A."/>
            <person name="Henrissat B."/>
            <person name="Hilden K."/>
            <person name="Kuo R."/>
            <person name="Labutti K."/>
            <person name="Lipzen A."/>
            <person name="Makela M.R."/>
            <person name="Sandor L."/>
            <person name="Spatafora J.W."/>
            <person name="Grigoriev I.V."/>
            <person name="Hibbett D.S."/>
        </authorList>
    </citation>
    <scope>NUCLEOTIDE SEQUENCE [LARGE SCALE GENOMIC DNA]</scope>
    <source>
        <strain evidence="2 3">3A-2</strain>
    </source>
</reference>
<evidence type="ECO:0008006" key="4">
    <source>
        <dbReference type="Google" id="ProtNLM"/>
    </source>
</evidence>
<keyword evidence="1" id="KW-0472">Membrane</keyword>
<dbReference type="EMBL" id="KV722333">
    <property type="protein sequence ID" value="OCH95963.1"/>
    <property type="molecule type" value="Genomic_DNA"/>
</dbReference>
<proteinExistence type="predicted"/>
<evidence type="ECO:0000313" key="2">
    <source>
        <dbReference type="EMBL" id="OCH95963.1"/>
    </source>
</evidence>
<sequence>MSWVDIIRVIVLAWTFFCSLIAMALAADLTSISESLVKQYFTWAALAIAVGILSITSIPAMVVVDLLRTGAFTSMIVVELSWLSVLHVLWLVVGAMAASSSSNYWGGTCDFNFSNEINTACKETQAVAAFGFLAWLPLLGYTVLLLVLAIIRQTNGIPVWLLSVKESFRDGTDVTHANGPTIAPQFMETKVMDSPAPPSMPYTPPTGAATMTTYPPSGILTSPPPHQV</sequence>
<dbReference type="Proteomes" id="UP000250043">
    <property type="component" value="Unassembled WGS sequence"/>
</dbReference>
<evidence type="ECO:0000313" key="3">
    <source>
        <dbReference type="Proteomes" id="UP000250043"/>
    </source>
</evidence>
<feature type="transmembrane region" description="Helical" evidence="1">
    <location>
        <begin position="42"/>
        <end position="64"/>
    </location>
</feature>
<feature type="transmembrane region" description="Helical" evidence="1">
    <location>
        <begin position="132"/>
        <end position="151"/>
    </location>
</feature>
<organism evidence="2 3">
    <name type="scientific">Obba rivulosa</name>
    <dbReference type="NCBI Taxonomy" id="1052685"/>
    <lineage>
        <taxon>Eukaryota</taxon>
        <taxon>Fungi</taxon>
        <taxon>Dikarya</taxon>
        <taxon>Basidiomycota</taxon>
        <taxon>Agaricomycotina</taxon>
        <taxon>Agaricomycetes</taxon>
        <taxon>Polyporales</taxon>
        <taxon>Gelatoporiaceae</taxon>
        <taxon>Obba</taxon>
    </lineage>
</organism>
<dbReference type="AlphaFoldDB" id="A0A8E2J6U5"/>
<keyword evidence="3" id="KW-1185">Reference proteome</keyword>
<keyword evidence="1" id="KW-1133">Transmembrane helix</keyword>
<keyword evidence="1" id="KW-0812">Transmembrane</keyword>
<accession>A0A8E2J6U5</accession>
<evidence type="ECO:0000256" key="1">
    <source>
        <dbReference type="SAM" id="Phobius"/>
    </source>
</evidence>
<protein>
    <recommendedName>
        <fullName evidence="4">MARVEL domain-containing protein</fullName>
    </recommendedName>
</protein>
<name>A0A8E2J6U5_9APHY</name>
<dbReference type="OrthoDB" id="3364107at2759"/>
<gene>
    <name evidence="2" type="ORF">OBBRIDRAFT_822585</name>
</gene>
<feature type="transmembrane region" description="Helical" evidence="1">
    <location>
        <begin position="76"/>
        <end position="98"/>
    </location>
</feature>